<evidence type="ECO:0000256" key="1">
    <source>
        <dbReference type="SAM" id="MobiDB-lite"/>
    </source>
</evidence>
<dbReference type="AlphaFoldDB" id="A0AAN9ME37"/>
<dbReference type="EMBL" id="JAYMYQ010000002">
    <property type="protein sequence ID" value="KAK7350233.1"/>
    <property type="molecule type" value="Genomic_DNA"/>
</dbReference>
<feature type="compositionally biased region" description="Polar residues" evidence="1">
    <location>
        <begin position="1"/>
        <end position="13"/>
    </location>
</feature>
<gene>
    <name evidence="2" type="ORF">VNO77_08568</name>
</gene>
<organism evidence="2 3">
    <name type="scientific">Canavalia gladiata</name>
    <name type="common">Sword bean</name>
    <name type="synonym">Dolichos gladiatus</name>
    <dbReference type="NCBI Taxonomy" id="3824"/>
    <lineage>
        <taxon>Eukaryota</taxon>
        <taxon>Viridiplantae</taxon>
        <taxon>Streptophyta</taxon>
        <taxon>Embryophyta</taxon>
        <taxon>Tracheophyta</taxon>
        <taxon>Spermatophyta</taxon>
        <taxon>Magnoliopsida</taxon>
        <taxon>eudicotyledons</taxon>
        <taxon>Gunneridae</taxon>
        <taxon>Pentapetalae</taxon>
        <taxon>rosids</taxon>
        <taxon>fabids</taxon>
        <taxon>Fabales</taxon>
        <taxon>Fabaceae</taxon>
        <taxon>Papilionoideae</taxon>
        <taxon>50 kb inversion clade</taxon>
        <taxon>NPAAA clade</taxon>
        <taxon>indigoferoid/millettioid clade</taxon>
        <taxon>Phaseoleae</taxon>
        <taxon>Canavalia</taxon>
    </lineage>
</organism>
<sequence length="122" mass="13676">MKKSLSTIKTTMPSSSEASSQLSLSAAPMKSPKPGMPLRRLLHIRRRTRVSRPENFSTPHRNVKLRRSPRPDCFCKGRNRSRSDSWGGYGYNLHSFSPSSIRDRVGEVVATGFEMVSVARAL</sequence>
<feature type="compositionally biased region" description="Basic residues" evidence="1">
    <location>
        <begin position="40"/>
        <end position="50"/>
    </location>
</feature>
<keyword evidence="3" id="KW-1185">Reference proteome</keyword>
<proteinExistence type="predicted"/>
<protein>
    <submittedName>
        <fullName evidence="2">Uncharacterized protein</fullName>
    </submittedName>
</protein>
<comment type="caution">
    <text evidence="2">The sequence shown here is derived from an EMBL/GenBank/DDBJ whole genome shotgun (WGS) entry which is preliminary data.</text>
</comment>
<dbReference type="Proteomes" id="UP001367508">
    <property type="component" value="Unassembled WGS sequence"/>
</dbReference>
<accession>A0AAN9ME37</accession>
<evidence type="ECO:0000313" key="2">
    <source>
        <dbReference type="EMBL" id="KAK7350233.1"/>
    </source>
</evidence>
<feature type="region of interest" description="Disordered" evidence="1">
    <location>
        <begin position="1"/>
        <end position="70"/>
    </location>
</feature>
<feature type="compositionally biased region" description="Low complexity" evidence="1">
    <location>
        <begin position="14"/>
        <end position="27"/>
    </location>
</feature>
<reference evidence="2 3" key="1">
    <citation type="submission" date="2024-01" db="EMBL/GenBank/DDBJ databases">
        <title>The genomes of 5 underutilized Papilionoideae crops provide insights into root nodulation and disease resistanc.</title>
        <authorList>
            <person name="Jiang F."/>
        </authorList>
    </citation>
    <scope>NUCLEOTIDE SEQUENCE [LARGE SCALE GENOMIC DNA]</scope>
    <source>
        <strain evidence="2">LVBAO_FW01</strain>
        <tissue evidence="2">Leaves</tissue>
    </source>
</reference>
<name>A0AAN9ME37_CANGL</name>
<evidence type="ECO:0000313" key="3">
    <source>
        <dbReference type="Proteomes" id="UP001367508"/>
    </source>
</evidence>